<evidence type="ECO:0000259" key="1">
    <source>
        <dbReference type="Pfam" id="PF09509"/>
    </source>
</evidence>
<dbReference type="AlphaFoldDB" id="A0A561DVJ6"/>
<evidence type="ECO:0000313" key="3">
    <source>
        <dbReference type="Proteomes" id="UP000318297"/>
    </source>
</evidence>
<comment type="caution">
    <text evidence="2">The sequence shown here is derived from an EMBL/GenBank/DDBJ whole genome shotgun (WGS) entry which is preliminary data.</text>
</comment>
<dbReference type="Proteomes" id="UP000318297">
    <property type="component" value="Unassembled WGS sequence"/>
</dbReference>
<dbReference type="EMBL" id="VIVQ01000005">
    <property type="protein sequence ID" value="TWE07385.1"/>
    <property type="molecule type" value="Genomic_DNA"/>
</dbReference>
<feature type="domain" description="Conserved hypothetical protein CHP02391" evidence="1">
    <location>
        <begin position="150"/>
        <end position="271"/>
    </location>
</feature>
<sequence>MAGRTGPRQELSLLCASDITPPVSIRVRTIKRRHSQDGGRYFDRMDIAWATEKLEQYLHLCGELDLHQERAGYDWDDVCSRLNKQAELLLPTVEKIVRVSYPKAPHPLMPPGYTSTNSQQWVRRALGALRDTAETEVHLRPSAPSLFADSLHGRIWAAAAPVWDTGEFGAALQQASITLSAYIRAKASSTLRDRKLVAQVFSPDPPKLDAARLHFPGDSTDEGWQARQQGLHLIAQGAFAGIRNIAAHEDVDVSEHEALEQLAVLSLIARWTDMTELRTRI</sequence>
<accession>A0A561DVJ6</accession>
<evidence type="ECO:0000313" key="2">
    <source>
        <dbReference type="EMBL" id="TWE07385.1"/>
    </source>
</evidence>
<dbReference type="OrthoDB" id="3189478at2"/>
<keyword evidence="3" id="KW-1185">Reference proteome</keyword>
<name>A0A561DVJ6_9MICO</name>
<organism evidence="2 3">
    <name type="scientific">Rudaeicoccus suwonensis</name>
    <dbReference type="NCBI Taxonomy" id="657409"/>
    <lineage>
        <taxon>Bacteria</taxon>
        <taxon>Bacillati</taxon>
        <taxon>Actinomycetota</taxon>
        <taxon>Actinomycetes</taxon>
        <taxon>Micrococcales</taxon>
        <taxon>Dermacoccaceae</taxon>
        <taxon>Rudaeicoccus</taxon>
    </lineage>
</organism>
<reference evidence="2 3" key="1">
    <citation type="submission" date="2019-06" db="EMBL/GenBank/DDBJ databases">
        <title>Sequencing the genomes of 1000 actinobacteria strains.</title>
        <authorList>
            <person name="Klenk H.-P."/>
        </authorList>
    </citation>
    <scope>NUCLEOTIDE SEQUENCE [LARGE SCALE GENOMIC DNA]</scope>
    <source>
        <strain evidence="2 3">DSM 19560</strain>
    </source>
</reference>
<dbReference type="Pfam" id="PF09509">
    <property type="entry name" value="Hypoth_Ymh"/>
    <property type="match status" value="1"/>
</dbReference>
<gene>
    <name evidence="2" type="ORF">BKA23_3398</name>
</gene>
<protein>
    <submittedName>
        <fullName evidence="2">Uncharacterized protein Ymh</fullName>
    </submittedName>
</protein>
<proteinExistence type="predicted"/>
<dbReference type="InterPro" id="IPR012654">
    <property type="entry name" value="CHP02391"/>
</dbReference>